<dbReference type="OrthoDB" id="5513160at2"/>
<dbReference type="InterPro" id="IPR028051">
    <property type="entry name" value="CheX-like_dom"/>
</dbReference>
<gene>
    <name evidence="3" type="ORF">SAMN04489760_108106</name>
</gene>
<evidence type="ECO:0000313" key="4">
    <source>
        <dbReference type="Proteomes" id="UP000198744"/>
    </source>
</evidence>
<proteinExistence type="predicted"/>
<name>A0A1H7X0L2_9BACT</name>
<evidence type="ECO:0000313" key="3">
    <source>
        <dbReference type="EMBL" id="SEM26608.1"/>
    </source>
</evidence>
<evidence type="ECO:0000259" key="2">
    <source>
        <dbReference type="Pfam" id="PF13690"/>
    </source>
</evidence>
<dbReference type="InterPro" id="IPR028976">
    <property type="entry name" value="CheC-like_sf"/>
</dbReference>
<dbReference type="AlphaFoldDB" id="A0A1H7X0L2"/>
<sequence>MMEVMGKMREMITTSTFEVFEKMFFNFLEPVEKRAIAYDMAAEIQFKGPFEGAMKMYLSDGLVSSMVQNMLSLSDEEITDSMREDCAREAINMVCGNMLRNYDSSQVFNLSIPTFHKNNQGDLMQIFPESEASLWQAVFDSDGETLGILLQIQSP</sequence>
<dbReference type="Gene3D" id="3.40.1550.10">
    <property type="entry name" value="CheC-like"/>
    <property type="match status" value="1"/>
</dbReference>
<reference evidence="3 4" key="1">
    <citation type="submission" date="2016-10" db="EMBL/GenBank/DDBJ databases">
        <authorList>
            <person name="de Groot N.N."/>
        </authorList>
    </citation>
    <scope>NUCLEOTIDE SEQUENCE [LARGE SCALE GENOMIC DNA]</scope>
    <source>
        <strain evidence="3 4">DSM 8423</strain>
    </source>
</reference>
<dbReference type="GO" id="GO:0006935">
    <property type="term" value="P:chemotaxis"/>
    <property type="evidence" value="ECO:0007669"/>
    <property type="project" value="UniProtKB-KW"/>
</dbReference>
<evidence type="ECO:0000256" key="1">
    <source>
        <dbReference type="ARBA" id="ARBA00022500"/>
    </source>
</evidence>
<keyword evidence="1" id="KW-0145">Chemotaxis</keyword>
<dbReference type="Proteomes" id="UP000198744">
    <property type="component" value="Unassembled WGS sequence"/>
</dbReference>
<dbReference type="Pfam" id="PF13690">
    <property type="entry name" value="CheX"/>
    <property type="match status" value="1"/>
</dbReference>
<organism evidence="3 4">
    <name type="scientific">Syntrophus gentianae</name>
    <dbReference type="NCBI Taxonomy" id="43775"/>
    <lineage>
        <taxon>Bacteria</taxon>
        <taxon>Pseudomonadati</taxon>
        <taxon>Thermodesulfobacteriota</taxon>
        <taxon>Syntrophia</taxon>
        <taxon>Syntrophales</taxon>
        <taxon>Syntrophaceae</taxon>
        <taxon>Syntrophus</taxon>
    </lineage>
</organism>
<accession>A0A1H7X0L2</accession>
<protein>
    <submittedName>
        <fullName evidence="3">Chemotaxis phosphatase CheX</fullName>
    </submittedName>
</protein>
<keyword evidence="4" id="KW-1185">Reference proteome</keyword>
<feature type="domain" description="Chemotaxis phosphatase CheX-like" evidence="2">
    <location>
        <begin position="41"/>
        <end position="122"/>
    </location>
</feature>
<dbReference type="SUPFAM" id="SSF103039">
    <property type="entry name" value="CheC-like"/>
    <property type="match status" value="1"/>
</dbReference>
<dbReference type="EMBL" id="FOBS01000008">
    <property type="protein sequence ID" value="SEM26608.1"/>
    <property type="molecule type" value="Genomic_DNA"/>
</dbReference>
<dbReference type="STRING" id="43775.SAMN04489760_108106"/>